<dbReference type="Pfam" id="PF00171">
    <property type="entry name" value="Aldedh"/>
    <property type="match status" value="1"/>
</dbReference>
<feature type="domain" description="Aldehyde dehydrogenase" evidence="7">
    <location>
        <begin position="38"/>
        <end position="507"/>
    </location>
</feature>
<dbReference type="PROSITE" id="PS00687">
    <property type="entry name" value="ALDEHYDE_DEHYDR_GLU"/>
    <property type="match status" value="1"/>
</dbReference>
<dbReference type="NCBIfam" id="TIGR03216">
    <property type="entry name" value="OH_muco_semi_DH"/>
    <property type="match status" value="1"/>
</dbReference>
<dbReference type="PROSITE" id="PS00070">
    <property type="entry name" value="ALDEHYDE_DEHYDR_CYS"/>
    <property type="match status" value="1"/>
</dbReference>
<evidence type="ECO:0000256" key="6">
    <source>
        <dbReference type="SAM" id="MobiDB-lite"/>
    </source>
</evidence>
<dbReference type="Proteomes" id="UP000604475">
    <property type="component" value="Unassembled WGS sequence"/>
</dbReference>
<evidence type="ECO:0000256" key="3">
    <source>
        <dbReference type="ARBA" id="ARBA00023027"/>
    </source>
</evidence>
<reference evidence="8" key="1">
    <citation type="submission" date="2020-12" db="EMBL/GenBank/DDBJ databases">
        <title>Genomic characterization of non-nitrogen-fixing Frankia strains.</title>
        <authorList>
            <person name="Carlos-Shanley C."/>
            <person name="Guerra T."/>
            <person name="Hahn D."/>
        </authorList>
    </citation>
    <scope>NUCLEOTIDE SEQUENCE</scope>
    <source>
        <strain evidence="8">CN6</strain>
    </source>
</reference>
<protein>
    <submittedName>
        <fullName evidence="8">2-hydroxymuconic semialdehyde dehydrogenase</fullName>
        <ecNumber evidence="8">1.2.1.85</ecNumber>
    </submittedName>
</protein>
<feature type="compositionally biased region" description="Low complexity" evidence="6">
    <location>
        <begin position="1"/>
        <end position="12"/>
    </location>
</feature>
<name>A0A937RVI1_9ACTN</name>
<comment type="caution">
    <text evidence="8">The sequence shown here is derived from an EMBL/GenBank/DDBJ whole genome shotgun (WGS) entry which is preliminary data.</text>
</comment>
<keyword evidence="3" id="KW-0520">NAD</keyword>
<dbReference type="InterPro" id="IPR016160">
    <property type="entry name" value="Ald_DH_CS_CYS"/>
</dbReference>
<dbReference type="InterPro" id="IPR029510">
    <property type="entry name" value="Ald_DH_CS_GLU"/>
</dbReference>
<dbReference type="SUPFAM" id="SSF53720">
    <property type="entry name" value="ALDH-like"/>
    <property type="match status" value="1"/>
</dbReference>
<dbReference type="Gene3D" id="3.40.605.10">
    <property type="entry name" value="Aldehyde Dehydrogenase, Chain A, domain 1"/>
    <property type="match status" value="1"/>
</dbReference>
<proteinExistence type="inferred from homology"/>
<evidence type="ECO:0000256" key="4">
    <source>
        <dbReference type="PROSITE-ProRule" id="PRU10007"/>
    </source>
</evidence>
<dbReference type="GO" id="GO:0016620">
    <property type="term" value="F:oxidoreductase activity, acting on the aldehyde or oxo group of donors, NAD or NADP as acceptor"/>
    <property type="evidence" value="ECO:0007669"/>
    <property type="project" value="InterPro"/>
</dbReference>
<dbReference type="AlphaFoldDB" id="A0A937RVI1"/>
<dbReference type="Gene3D" id="3.40.309.10">
    <property type="entry name" value="Aldehyde Dehydrogenase, Chain A, domain 2"/>
    <property type="match status" value="1"/>
</dbReference>
<evidence type="ECO:0000256" key="2">
    <source>
        <dbReference type="ARBA" id="ARBA00023002"/>
    </source>
</evidence>
<keyword evidence="2 5" id="KW-0560">Oxidoreductase</keyword>
<sequence>MATGAATTSTTARQEASRASSDAGTSPPVLRAFVDGAFVDSAGASWDKLDPVDGSVRARVQEADAALVDRAVRAARAALDGAWGAAPVAQRAALLRRVADRIEERFEQFARAESADTGKPLAQARELDVPRAVANFRAFADTIAAAGQPSFLTDLEGGRQALNYAVRKPLGVVAVIVPWNLPLLLLTWKVAPALACGNTVVVKPSEQTPTSAALLAEVLAESGLPAGAYNVVHGFGPASAGQFLTEHPGVDGVTFTGSSATGSTIMRAVAPRVRPVSFELGGKNAAVVFADADLELTLAGLARSVFANTGQVCLCTERVYVERPVFDEVAAGLADRAGALRLGRPDDPATTTGPLISAEHRAKVLSYYRLADEQGAETLVGGNVPVLGGGLDHGSWIEPTLWTGLTNADRPMREEIFGPCAALVPFDTEDEAVRLAGDTDYGLASAVWTTNLSRGHRVAQRMRVGLSWVNTWFLRDLRSPFGGVGLSGIGREGGAHSLDFYSELTNVCVAL</sequence>
<dbReference type="FunFam" id="3.40.605.10:FF:000007">
    <property type="entry name" value="NAD/NADP-dependent betaine aldehyde dehydrogenase"/>
    <property type="match status" value="1"/>
</dbReference>
<gene>
    <name evidence="8" type="ORF">I7412_36895</name>
</gene>
<dbReference type="InterPro" id="IPR016163">
    <property type="entry name" value="Ald_DH_C"/>
</dbReference>
<dbReference type="InterPro" id="IPR015590">
    <property type="entry name" value="Aldehyde_DH_dom"/>
</dbReference>
<dbReference type="CDD" id="cd07093">
    <property type="entry name" value="ALDH_F8_HMSADH"/>
    <property type="match status" value="1"/>
</dbReference>
<dbReference type="InterPro" id="IPR016162">
    <property type="entry name" value="Ald_DH_N"/>
</dbReference>
<evidence type="ECO:0000256" key="1">
    <source>
        <dbReference type="ARBA" id="ARBA00009986"/>
    </source>
</evidence>
<evidence type="ECO:0000313" key="8">
    <source>
        <dbReference type="EMBL" id="MBL7632636.1"/>
    </source>
</evidence>
<accession>A0A937RVI1</accession>
<dbReference type="PANTHER" id="PTHR43720:SF2">
    <property type="entry name" value="2-AMINOMUCONIC SEMIALDEHYDE DEHYDROGENASE"/>
    <property type="match status" value="1"/>
</dbReference>
<comment type="similarity">
    <text evidence="1 5">Belongs to the aldehyde dehydrogenase family.</text>
</comment>
<feature type="compositionally biased region" description="Polar residues" evidence="6">
    <location>
        <begin position="13"/>
        <end position="24"/>
    </location>
</feature>
<evidence type="ECO:0000256" key="5">
    <source>
        <dbReference type="RuleBase" id="RU003345"/>
    </source>
</evidence>
<dbReference type="EMBL" id="JAEACQ010000344">
    <property type="protein sequence ID" value="MBL7632636.1"/>
    <property type="molecule type" value="Genomic_DNA"/>
</dbReference>
<feature type="active site" evidence="4">
    <location>
        <position position="279"/>
    </location>
</feature>
<organism evidence="8 9">
    <name type="scientific">Frankia nepalensis</name>
    <dbReference type="NCBI Taxonomy" id="1836974"/>
    <lineage>
        <taxon>Bacteria</taxon>
        <taxon>Bacillati</taxon>
        <taxon>Actinomycetota</taxon>
        <taxon>Actinomycetes</taxon>
        <taxon>Frankiales</taxon>
        <taxon>Frankiaceae</taxon>
        <taxon>Frankia</taxon>
    </lineage>
</organism>
<evidence type="ECO:0000313" key="9">
    <source>
        <dbReference type="Proteomes" id="UP000604475"/>
    </source>
</evidence>
<evidence type="ECO:0000259" key="7">
    <source>
        <dbReference type="Pfam" id="PF00171"/>
    </source>
</evidence>
<dbReference type="RefSeq" id="WP_203003995.1">
    <property type="nucleotide sequence ID" value="NZ_JADWYU010000239.1"/>
</dbReference>
<dbReference type="InterPro" id="IPR017628">
    <property type="entry name" value="OHmuconic_semiald_DH"/>
</dbReference>
<dbReference type="PANTHER" id="PTHR43720">
    <property type="entry name" value="2-AMINOMUCONIC SEMIALDEHYDE DEHYDROGENASE"/>
    <property type="match status" value="1"/>
</dbReference>
<feature type="region of interest" description="Disordered" evidence="6">
    <location>
        <begin position="1"/>
        <end position="26"/>
    </location>
</feature>
<keyword evidence="9" id="KW-1185">Reference proteome</keyword>
<dbReference type="InterPro" id="IPR016161">
    <property type="entry name" value="Ald_DH/histidinol_DH"/>
</dbReference>
<dbReference type="EC" id="1.2.1.85" evidence="8"/>